<dbReference type="InterPro" id="IPR042512">
    <property type="entry name" value="TLCD5"/>
</dbReference>
<comment type="subcellular location">
    <subcellularLocation>
        <location evidence="1">Membrane</location>
        <topology evidence="1">Multi-pass membrane protein</topology>
    </subcellularLocation>
</comment>
<keyword evidence="3 6" id="KW-1133">Transmembrane helix</keyword>
<sequence length="262" mass="29870">MELQHMDTIPEISGSPTSGFIIGSVFISLLAWITYYKLVNFIISSRNVQWNFNIVATTHALLLTSMSLVCMTYYNPPLLTKLCDSNQRPAAMVLSICLGYFIYDTSWCLIYWSEHKNVMNVVHHVITIAIISVVLSVGVSAEASTNIIFATEISTPFFMFRWFLREAQMKESLLYHVNDFIFFGLYVTFRVFIGTWYVWNVISYPDCPPLVVELSLLAISAVSWAWVPSLCKMFFYKIKKLMSSTDIQSGTSHVETKVPSLV</sequence>
<feature type="transmembrane region" description="Helical" evidence="6">
    <location>
        <begin position="50"/>
        <end position="74"/>
    </location>
</feature>
<feature type="transmembrane region" description="Helical" evidence="6">
    <location>
        <begin position="147"/>
        <end position="164"/>
    </location>
</feature>
<evidence type="ECO:0000256" key="2">
    <source>
        <dbReference type="ARBA" id="ARBA00022692"/>
    </source>
</evidence>
<feature type="transmembrane region" description="Helical" evidence="6">
    <location>
        <begin position="20"/>
        <end position="38"/>
    </location>
</feature>
<keyword evidence="2 5" id="KW-0812">Transmembrane</keyword>
<dbReference type="EMBL" id="JAIZAY010000010">
    <property type="protein sequence ID" value="KAJ8034898.1"/>
    <property type="molecule type" value="Genomic_DNA"/>
</dbReference>
<protein>
    <recommendedName>
        <fullName evidence="7">TLC domain-containing protein</fullName>
    </recommendedName>
</protein>
<reference evidence="8" key="1">
    <citation type="submission" date="2021-10" db="EMBL/GenBank/DDBJ databases">
        <title>Tropical sea cucumber genome reveals ecological adaptation and Cuvierian tubules defense mechanism.</title>
        <authorList>
            <person name="Chen T."/>
        </authorList>
    </citation>
    <scope>NUCLEOTIDE SEQUENCE</scope>
    <source>
        <strain evidence="8">Nanhai2018</strain>
        <tissue evidence="8">Muscle</tissue>
    </source>
</reference>
<evidence type="ECO:0000256" key="5">
    <source>
        <dbReference type="PROSITE-ProRule" id="PRU00205"/>
    </source>
</evidence>
<feature type="domain" description="TLC" evidence="7">
    <location>
        <begin position="45"/>
        <end position="239"/>
    </location>
</feature>
<dbReference type="OrthoDB" id="506011at2759"/>
<evidence type="ECO:0000259" key="7">
    <source>
        <dbReference type="PROSITE" id="PS50922"/>
    </source>
</evidence>
<feature type="transmembrane region" description="Helical" evidence="6">
    <location>
        <begin position="90"/>
        <end position="112"/>
    </location>
</feature>
<dbReference type="SMART" id="SM00724">
    <property type="entry name" value="TLC"/>
    <property type="match status" value="1"/>
</dbReference>
<feature type="transmembrane region" description="Helical" evidence="6">
    <location>
        <begin position="176"/>
        <end position="199"/>
    </location>
</feature>
<feature type="transmembrane region" description="Helical" evidence="6">
    <location>
        <begin position="211"/>
        <end position="235"/>
    </location>
</feature>
<name>A0A9Q1BYC2_HOLLE</name>
<comment type="caution">
    <text evidence="8">The sequence shown here is derived from an EMBL/GenBank/DDBJ whole genome shotgun (WGS) entry which is preliminary data.</text>
</comment>
<dbReference type="GO" id="GO:0016020">
    <property type="term" value="C:membrane"/>
    <property type="evidence" value="ECO:0007669"/>
    <property type="project" value="UniProtKB-SubCell"/>
</dbReference>
<keyword evidence="4 5" id="KW-0472">Membrane</keyword>
<dbReference type="Proteomes" id="UP001152320">
    <property type="component" value="Chromosome 10"/>
</dbReference>
<gene>
    <name evidence="8" type="ORF">HOLleu_21920</name>
</gene>
<dbReference type="PANTHER" id="PTHR31898:SF1">
    <property type="entry name" value="TLC DOMAIN-CONTAINING PROTEIN 5"/>
    <property type="match status" value="1"/>
</dbReference>
<dbReference type="AlphaFoldDB" id="A0A9Q1BYC2"/>
<dbReference type="PROSITE" id="PS50922">
    <property type="entry name" value="TLC"/>
    <property type="match status" value="1"/>
</dbReference>
<feature type="transmembrane region" description="Helical" evidence="6">
    <location>
        <begin position="121"/>
        <end position="141"/>
    </location>
</feature>
<proteinExistence type="predicted"/>
<evidence type="ECO:0000256" key="6">
    <source>
        <dbReference type="SAM" id="Phobius"/>
    </source>
</evidence>
<organism evidence="8 9">
    <name type="scientific">Holothuria leucospilota</name>
    <name type="common">Black long sea cucumber</name>
    <name type="synonym">Mertensiothuria leucospilota</name>
    <dbReference type="NCBI Taxonomy" id="206669"/>
    <lineage>
        <taxon>Eukaryota</taxon>
        <taxon>Metazoa</taxon>
        <taxon>Echinodermata</taxon>
        <taxon>Eleutherozoa</taxon>
        <taxon>Echinozoa</taxon>
        <taxon>Holothuroidea</taxon>
        <taxon>Aspidochirotacea</taxon>
        <taxon>Aspidochirotida</taxon>
        <taxon>Holothuriidae</taxon>
        <taxon>Holothuria</taxon>
    </lineage>
</organism>
<dbReference type="InterPro" id="IPR006634">
    <property type="entry name" value="TLC-dom"/>
</dbReference>
<evidence type="ECO:0000256" key="4">
    <source>
        <dbReference type="ARBA" id="ARBA00023136"/>
    </source>
</evidence>
<evidence type="ECO:0000313" key="8">
    <source>
        <dbReference type="EMBL" id="KAJ8034898.1"/>
    </source>
</evidence>
<evidence type="ECO:0000256" key="3">
    <source>
        <dbReference type="ARBA" id="ARBA00022989"/>
    </source>
</evidence>
<evidence type="ECO:0000256" key="1">
    <source>
        <dbReference type="ARBA" id="ARBA00004141"/>
    </source>
</evidence>
<dbReference type="Pfam" id="PF03798">
    <property type="entry name" value="TRAM_LAG1_CLN8"/>
    <property type="match status" value="1"/>
</dbReference>
<accession>A0A9Q1BYC2</accession>
<evidence type="ECO:0000313" key="9">
    <source>
        <dbReference type="Proteomes" id="UP001152320"/>
    </source>
</evidence>
<dbReference type="PANTHER" id="PTHR31898">
    <property type="entry name" value="TRANSMEMBRANE PROTEIN 136"/>
    <property type="match status" value="1"/>
</dbReference>
<keyword evidence="9" id="KW-1185">Reference proteome</keyword>